<dbReference type="AlphaFoldDB" id="A0A6L2LCQ3"/>
<dbReference type="EMBL" id="BKCJ010004190">
    <property type="protein sequence ID" value="GEU59551.1"/>
    <property type="molecule type" value="Genomic_DNA"/>
</dbReference>
<comment type="caution">
    <text evidence="1">The sequence shown here is derived from an EMBL/GenBank/DDBJ whole genome shotgun (WGS) entry which is preliminary data.</text>
</comment>
<gene>
    <name evidence="1" type="ORF">Tci_031529</name>
</gene>
<evidence type="ECO:0000313" key="1">
    <source>
        <dbReference type="EMBL" id="GEU59551.1"/>
    </source>
</evidence>
<accession>A0A6L2LCQ3</accession>
<sequence length="171" mass="19459">MEPFKSLMRLWVRNRSISVIWQEKVVTPLIEPVTKGFAAAPSVLKPKRLKVDKTRVYNWRTKKIIETMNVTFDELSTMAFDQNSSRPGLQNDIIDDNDEESLLSNSSSPPQNVSSLSNVVSGVLQNPPHESQHLNTYLSKTINLQTQHRDDHQKGLRSIGKALKDMMSGKW</sequence>
<protein>
    <submittedName>
        <fullName evidence="1">Uncharacterized protein</fullName>
    </submittedName>
</protein>
<organism evidence="1">
    <name type="scientific">Tanacetum cinerariifolium</name>
    <name type="common">Dalmatian daisy</name>
    <name type="synonym">Chrysanthemum cinerariifolium</name>
    <dbReference type="NCBI Taxonomy" id="118510"/>
    <lineage>
        <taxon>Eukaryota</taxon>
        <taxon>Viridiplantae</taxon>
        <taxon>Streptophyta</taxon>
        <taxon>Embryophyta</taxon>
        <taxon>Tracheophyta</taxon>
        <taxon>Spermatophyta</taxon>
        <taxon>Magnoliopsida</taxon>
        <taxon>eudicotyledons</taxon>
        <taxon>Gunneridae</taxon>
        <taxon>Pentapetalae</taxon>
        <taxon>asterids</taxon>
        <taxon>campanulids</taxon>
        <taxon>Asterales</taxon>
        <taxon>Asteraceae</taxon>
        <taxon>Asteroideae</taxon>
        <taxon>Anthemideae</taxon>
        <taxon>Anthemidinae</taxon>
        <taxon>Tanacetum</taxon>
    </lineage>
</organism>
<proteinExistence type="predicted"/>
<name>A0A6L2LCQ3_TANCI</name>
<reference evidence="1" key="1">
    <citation type="journal article" date="2019" name="Sci. Rep.">
        <title>Draft genome of Tanacetum cinerariifolium, the natural source of mosquito coil.</title>
        <authorList>
            <person name="Yamashiro T."/>
            <person name="Shiraishi A."/>
            <person name="Satake H."/>
            <person name="Nakayama K."/>
        </authorList>
    </citation>
    <scope>NUCLEOTIDE SEQUENCE</scope>
</reference>